<dbReference type="GO" id="GO:0032472">
    <property type="term" value="P:Golgi calcium ion transport"/>
    <property type="evidence" value="ECO:0007669"/>
    <property type="project" value="TreeGrafter"/>
</dbReference>
<reference evidence="9 10" key="1">
    <citation type="journal article" date="2018" name="Gigascience">
        <title>Genomes of trombidid mites reveal novel predicted allergens and laterally-transferred genes associated with secondary metabolism.</title>
        <authorList>
            <person name="Dong X."/>
            <person name="Chaisiri K."/>
            <person name="Xia D."/>
            <person name="Armstrong S.D."/>
            <person name="Fang Y."/>
            <person name="Donnelly M.J."/>
            <person name="Kadowaki T."/>
            <person name="McGarry J.W."/>
            <person name="Darby A.C."/>
            <person name="Makepeace B.L."/>
        </authorList>
    </citation>
    <scope>NUCLEOTIDE SEQUENCE [LARGE SCALE GENOMIC DNA]</scope>
    <source>
        <strain evidence="9">UoL-WK</strain>
    </source>
</reference>
<dbReference type="EMBL" id="NCKU01004461">
    <property type="protein sequence ID" value="RWS05903.1"/>
    <property type="molecule type" value="Genomic_DNA"/>
</dbReference>
<name>A0A3S3RWQ7_9ACAR</name>
<dbReference type="PANTHER" id="PTHR12608">
    <property type="entry name" value="TRANSMEMBRANE PROTEIN HTP-1 RELATED"/>
    <property type="match status" value="1"/>
</dbReference>
<evidence type="ECO:0000256" key="6">
    <source>
        <dbReference type="RuleBase" id="RU365102"/>
    </source>
</evidence>
<accession>A0A3S3RWQ7</accession>
<feature type="transmembrane region" description="Helical" evidence="6">
    <location>
        <begin position="44"/>
        <end position="67"/>
    </location>
</feature>
<comment type="subcellular location">
    <subcellularLocation>
        <location evidence="1 6">Membrane</location>
        <topology evidence="1 6">Multi-pass membrane protein</topology>
    </subcellularLocation>
</comment>
<keyword evidence="10" id="KW-1185">Reference proteome</keyword>
<keyword evidence="4 6" id="KW-1133">Transmembrane helix</keyword>
<evidence type="ECO:0000256" key="2">
    <source>
        <dbReference type="ARBA" id="ARBA00009190"/>
    </source>
</evidence>
<dbReference type="AlphaFoldDB" id="A0A3S3RWQ7"/>
<keyword evidence="3 6" id="KW-0812">Transmembrane</keyword>
<reference evidence="9" key="2">
    <citation type="submission" date="2018-11" db="EMBL/GenBank/DDBJ databases">
        <title>Trombidioid mite genomics.</title>
        <authorList>
            <person name="Dong X."/>
        </authorList>
    </citation>
    <scope>NUCLEOTIDE SEQUENCE</scope>
    <source>
        <strain evidence="9">UoL-WK</strain>
    </source>
</reference>
<feature type="transmembrane region" description="Helical" evidence="6">
    <location>
        <begin position="223"/>
        <end position="243"/>
    </location>
</feature>
<dbReference type="OrthoDB" id="442680at2759"/>
<dbReference type="GO" id="GO:0005384">
    <property type="term" value="F:manganese ion transmembrane transporter activity"/>
    <property type="evidence" value="ECO:0007669"/>
    <property type="project" value="TreeGrafter"/>
</dbReference>
<evidence type="ECO:0000256" key="5">
    <source>
        <dbReference type="ARBA" id="ARBA00023136"/>
    </source>
</evidence>
<evidence type="ECO:0000256" key="7">
    <source>
        <dbReference type="SAM" id="MobiDB-lite"/>
    </source>
</evidence>
<evidence type="ECO:0000313" key="8">
    <source>
        <dbReference type="EMBL" id="RWS05768.1"/>
    </source>
</evidence>
<dbReference type="GO" id="GO:0015085">
    <property type="term" value="F:calcium ion transmembrane transporter activity"/>
    <property type="evidence" value="ECO:0007669"/>
    <property type="project" value="TreeGrafter"/>
</dbReference>
<organism evidence="9 10">
    <name type="scientific">Dinothrombium tinctorium</name>
    <dbReference type="NCBI Taxonomy" id="1965070"/>
    <lineage>
        <taxon>Eukaryota</taxon>
        <taxon>Metazoa</taxon>
        <taxon>Ecdysozoa</taxon>
        <taxon>Arthropoda</taxon>
        <taxon>Chelicerata</taxon>
        <taxon>Arachnida</taxon>
        <taxon>Acari</taxon>
        <taxon>Acariformes</taxon>
        <taxon>Trombidiformes</taxon>
        <taxon>Prostigmata</taxon>
        <taxon>Anystina</taxon>
        <taxon>Parasitengona</taxon>
        <taxon>Trombidioidea</taxon>
        <taxon>Trombidiidae</taxon>
        <taxon>Dinothrombium</taxon>
    </lineage>
</organism>
<feature type="transmembrane region" description="Helical" evidence="6">
    <location>
        <begin position="255"/>
        <end position="273"/>
    </location>
</feature>
<sequence length="276" mass="30791">NVITNNANANIEKSTEALNIDEESRNFTTTFHKQKDKLQFIRNFLAALVLILSMELGDKTFFIAIIMSMKNSRLTIFTATMTALSLMTLLSLTLGLLTKCIPKEITHYTSIILFFCIGLKMIYDAYFMTDEEEKNKLEEEISRKISKQKHYKSKTNDKNSDPLSSGEKTSPNGVSEANKFQNAEKLKLFSLTFINTFFMVFTAECGDRSQVATIALVAENEIISVAMGAILGQAICTVLAVVGGRLIAQFISLRTVTIMGGSIFIILSIYTLIKKN</sequence>
<feature type="region of interest" description="Disordered" evidence="7">
    <location>
        <begin position="148"/>
        <end position="175"/>
    </location>
</feature>
<gene>
    <name evidence="8" type="ORF">B4U79_01091</name>
    <name evidence="9" type="ORF">B4U79_07885</name>
</gene>
<feature type="transmembrane region" description="Helical" evidence="6">
    <location>
        <begin position="108"/>
        <end position="127"/>
    </location>
</feature>
<dbReference type="GO" id="GO:0016020">
    <property type="term" value="C:membrane"/>
    <property type="evidence" value="ECO:0007669"/>
    <property type="project" value="UniProtKB-SubCell"/>
</dbReference>
<comment type="caution">
    <text evidence="9">The sequence shown here is derived from an EMBL/GenBank/DDBJ whole genome shotgun (WGS) entry which is preliminary data.</text>
</comment>
<feature type="non-terminal residue" evidence="9">
    <location>
        <position position="1"/>
    </location>
</feature>
<feature type="compositionally biased region" description="Polar residues" evidence="7">
    <location>
        <begin position="161"/>
        <end position="175"/>
    </location>
</feature>
<evidence type="ECO:0000256" key="1">
    <source>
        <dbReference type="ARBA" id="ARBA00004141"/>
    </source>
</evidence>
<dbReference type="PROSITE" id="PS01214">
    <property type="entry name" value="UPF0016"/>
    <property type="match status" value="1"/>
</dbReference>
<evidence type="ECO:0000256" key="4">
    <source>
        <dbReference type="ARBA" id="ARBA00022989"/>
    </source>
</evidence>
<dbReference type="Proteomes" id="UP000285301">
    <property type="component" value="Unassembled WGS sequence"/>
</dbReference>
<evidence type="ECO:0000256" key="3">
    <source>
        <dbReference type="ARBA" id="ARBA00022692"/>
    </source>
</evidence>
<dbReference type="GO" id="GO:0005794">
    <property type="term" value="C:Golgi apparatus"/>
    <property type="evidence" value="ECO:0007669"/>
    <property type="project" value="TreeGrafter"/>
</dbReference>
<feature type="transmembrane region" description="Helical" evidence="6">
    <location>
        <begin position="74"/>
        <end position="96"/>
    </location>
</feature>
<proteinExistence type="inferred from homology"/>
<dbReference type="EMBL" id="NCKU01004561">
    <property type="protein sequence ID" value="RWS05768.1"/>
    <property type="molecule type" value="Genomic_DNA"/>
</dbReference>
<feature type="non-terminal residue" evidence="9">
    <location>
        <position position="276"/>
    </location>
</feature>
<dbReference type="PANTHER" id="PTHR12608:SF1">
    <property type="entry name" value="TRANSMEMBRANE PROTEIN 165"/>
    <property type="match status" value="1"/>
</dbReference>
<keyword evidence="5 6" id="KW-0472">Membrane</keyword>
<dbReference type="Pfam" id="PF01169">
    <property type="entry name" value="GDT1"/>
    <property type="match status" value="2"/>
</dbReference>
<dbReference type="GO" id="GO:0032468">
    <property type="term" value="P:Golgi calcium ion homeostasis"/>
    <property type="evidence" value="ECO:0007669"/>
    <property type="project" value="TreeGrafter"/>
</dbReference>
<comment type="similarity">
    <text evidence="2 6">Belongs to the GDT1 family.</text>
</comment>
<evidence type="ECO:0000313" key="10">
    <source>
        <dbReference type="Proteomes" id="UP000285301"/>
    </source>
</evidence>
<dbReference type="InterPro" id="IPR001727">
    <property type="entry name" value="GDT1-like"/>
</dbReference>
<protein>
    <recommendedName>
        <fullName evidence="6">GDT1 family protein</fullName>
    </recommendedName>
</protein>
<evidence type="ECO:0000313" key="9">
    <source>
        <dbReference type="EMBL" id="RWS05903.1"/>
    </source>
</evidence>
<dbReference type="InterPro" id="IPR049555">
    <property type="entry name" value="GDT1-like_CS"/>
</dbReference>